<reference evidence="2 3" key="1">
    <citation type="submission" date="2021-06" db="EMBL/GenBank/DDBJ databases">
        <title>Caerostris darwini draft genome.</title>
        <authorList>
            <person name="Kono N."/>
            <person name="Arakawa K."/>
        </authorList>
    </citation>
    <scope>NUCLEOTIDE SEQUENCE [LARGE SCALE GENOMIC DNA]</scope>
</reference>
<dbReference type="Proteomes" id="UP001054837">
    <property type="component" value="Unassembled WGS sequence"/>
</dbReference>
<dbReference type="AlphaFoldDB" id="A0AAV4SLZ6"/>
<evidence type="ECO:0000313" key="3">
    <source>
        <dbReference type="Proteomes" id="UP001054837"/>
    </source>
</evidence>
<sequence>MQTNINLNESQYTIEIYKEKERRLNAEAKRKELFFVDLPPEVKSLPIPEENGDNLTPIRSPPLNPDRRMISASNRRDPHIPSSAAIRDQHIAAASGNRDLNIAGSVAHRDPHIIVATGGRDPRILITSLNRDGHIPLAPGSIDPYAVGIIRGAVDPVGGAVVPVGGEGGGAVGGAASAVGGGVVPVGGSIGSDQYLDPSELSEEALRDIPLRYHPSSCNCRGCRQKRYEDSLVAMDAQVVLQNSLMQSALSDTAGVVCVIL</sequence>
<protein>
    <submittedName>
        <fullName evidence="2">Uncharacterized protein</fullName>
    </submittedName>
</protein>
<evidence type="ECO:0000256" key="1">
    <source>
        <dbReference type="SAM" id="MobiDB-lite"/>
    </source>
</evidence>
<comment type="caution">
    <text evidence="2">The sequence shown here is derived from an EMBL/GenBank/DDBJ whole genome shotgun (WGS) entry which is preliminary data.</text>
</comment>
<evidence type="ECO:0000313" key="2">
    <source>
        <dbReference type="EMBL" id="GIY33347.1"/>
    </source>
</evidence>
<gene>
    <name evidence="2" type="ORF">CDAR_452761</name>
</gene>
<accession>A0AAV4SLZ6</accession>
<name>A0AAV4SLZ6_9ARAC</name>
<keyword evidence="3" id="KW-1185">Reference proteome</keyword>
<proteinExistence type="predicted"/>
<feature type="region of interest" description="Disordered" evidence="1">
    <location>
        <begin position="45"/>
        <end position="65"/>
    </location>
</feature>
<dbReference type="EMBL" id="BPLQ01007927">
    <property type="protein sequence ID" value="GIY33347.1"/>
    <property type="molecule type" value="Genomic_DNA"/>
</dbReference>
<organism evidence="2 3">
    <name type="scientific">Caerostris darwini</name>
    <dbReference type="NCBI Taxonomy" id="1538125"/>
    <lineage>
        <taxon>Eukaryota</taxon>
        <taxon>Metazoa</taxon>
        <taxon>Ecdysozoa</taxon>
        <taxon>Arthropoda</taxon>
        <taxon>Chelicerata</taxon>
        <taxon>Arachnida</taxon>
        <taxon>Araneae</taxon>
        <taxon>Araneomorphae</taxon>
        <taxon>Entelegynae</taxon>
        <taxon>Araneoidea</taxon>
        <taxon>Araneidae</taxon>
        <taxon>Caerostris</taxon>
    </lineage>
</organism>